<protein>
    <submittedName>
        <fullName evidence="8">ABC transporter ATP-binding protein</fullName>
    </submittedName>
</protein>
<dbReference type="InterPro" id="IPR050093">
    <property type="entry name" value="ABC_SmlMolc_Importer"/>
</dbReference>
<dbReference type="GO" id="GO:0015419">
    <property type="term" value="F:ABC-type sulfate transporter activity"/>
    <property type="evidence" value="ECO:0007669"/>
    <property type="project" value="InterPro"/>
</dbReference>
<dbReference type="InterPro" id="IPR003593">
    <property type="entry name" value="AAA+_ATPase"/>
</dbReference>
<name>A0A9X1IB53_9PROT</name>
<evidence type="ECO:0000256" key="6">
    <source>
        <dbReference type="SAM" id="MobiDB-lite"/>
    </source>
</evidence>
<dbReference type="NCBIfam" id="TIGR00968">
    <property type="entry name" value="3a0106s01"/>
    <property type="match status" value="1"/>
</dbReference>
<dbReference type="Proteomes" id="UP001139311">
    <property type="component" value="Unassembled WGS sequence"/>
</dbReference>
<dbReference type="Pfam" id="PF00005">
    <property type="entry name" value="ABC_tran"/>
    <property type="match status" value="1"/>
</dbReference>
<gene>
    <name evidence="8" type="ORF">LHA35_05370</name>
</gene>
<dbReference type="InterPro" id="IPR008995">
    <property type="entry name" value="Mo/tungstate-bd_C_term_dom"/>
</dbReference>
<sequence>MAEAPGSILVAGVTRRFGPGVAALDRVDLAIAPGEFVALLGPSGSGKTTLLRILAGLEFADAGTVAIGGRDMAGVPARERNIGFVFQSYALFRHMRVADNVAFGLRVRPRRLRPPAAEIRERVAQLLALVQLPELADRWPEQLSGGQRQRVALARALATEPRLLLLDEPFGALDARVRKDLRHWLRRLHDRLGITTVFVTHDQDEAMELSDRIAVMRAGRIVQCAPPAELLARPADAFVAGFLGEAMSLPCQVQDGLAAIEGFEPVPVAVPPGPAIAVLRPHELGVQRPPPGEAANGTIRTLRSQGAALRLGLEVGGLALEAEVPESGDFIRGEAVRVTIRTLRHVFPQLEAGSEAGRPPPGPGCRLDRDPVAGTCGAAGQRAPA</sequence>
<dbReference type="EMBL" id="JAJAQI010000006">
    <property type="protein sequence ID" value="MCB4821162.1"/>
    <property type="molecule type" value="Genomic_DNA"/>
</dbReference>
<keyword evidence="2" id="KW-0547">Nucleotide-binding</keyword>
<evidence type="ECO:0000256" key="4">
    <source>
        <dbReference type="ARBA" id="ARBA00022967"/>
    </source>
</evidence>
<keyword evidence="1" id="KW-0813">Transport</keyword>
<dbReference type="GO" id="GO:0005524">
    <property type="term" value="F:ATP binding"/>
    <property type="evidence" value="ECO:0007669"/>
    <property type="project" value="UniProtKB-KW"/>
</dbReference>
<keyword evidence="5" id="KW-0764">Sulfate transport</keyword>
<dbReference type="InterPro" id="IPR027417">
    <property type="entry name" value="P-loop_NTPase"/>
</dbReference>
<dbReference type="AlphaFoldDB" id="A0A9X1IB53"/>
<evidence type="ECO:0000259" key="7">
    <source>
        <dbReference type="PROSITE" id="PS50893"/>
    </source>
</evidence>
<dbReference type="SUPFAM" id="SSF50331">
    <property type="entry name" value="MOP-like"/>
    <property type="match status" value="1"/>
</dbReference>
<feature type="domain" description="ABC transporter" evidence="7">
    <location>
        <begin position="8"/>
        <end position="243"/>
    </location>
</feature>
<dbReference type="SMART" id="SM00382">
    <property type="entry name" value="AAA"/>
    <property type="match status" value="1"/>
</dbReference>
<evidence type="ECO:0000256" key="3">
    <source>
        <dbReference type="ARBA" id="ARBA00022840"/>
    </source>
</evidence>
<evidence type="ECO:0000256" key="5">
    <source>
        <dbReference type="ARBA" id="ARBA00023032"/>
    </source>
</evidence>
<evidence type="ECO:0000313" key="9">
    <source>
        <dbReference type="Proteomes" id="UP001139311"/>
    </source>
</evidence>
<dbReference type="GO" id="GO:0016887">
    <property type="term" value="F:ATP hydrolysis activity"/>
    <property type="evidence" value="ECO:0007669"/>
    <property type="project" value="InterPro"/>
</dbReference>
<dbReference type="FunFam" id="3.40.50.300:FF:000133">
    <property type="entry name" value="Spermidine/putrescine import ATP-binding protein PotA"/>
    <property type="match status" value="1"/>
</dbReference>
<proteinExistence type="predicted"/>
<organism evidence="8 9">
    <name type="scientific">Roseicella aerolata</name>
    <dbReference type="NCBI Taxonomy" id="2883479"/>
    <lineage>
        <taxon>Bacteria</taxon>
        <taxon>Pseudomonadati</taxon>
        <taxon>Pseudomonadota</taxon>
        <taxon>Alphaproteobacteria</taxon>
        <taxon>Acetobacterales</taxon>
        <taxon>Roseomonadaceae</taxon>
        <taxon>Roseicella</taxon>
    </lineage>
</organism>
<dbReference type="PROSITE" id="PS00211">
    <property type="entry name" value="ABC_TRANSPORTER_1"/>
    <property type="match status" value="1"/>
</dbReference>
<reference evidence="8" key="1">
    <citation type="submission" date="2021-10" db="EMBL/GenBank/DDBJ databases">
        <title>Roseicella aerolatum sp. nov., isolated from aerosols of e-waste dismantling site.</title>
        <authorList>
            <person name="Qin T."/>
        </authorList>
    </citation>
    <scope>NUCLEOTIDE SEQUENCE</scope>
    <source>
        <strain evidence="8">GB24</strain>
    </source>
</reference>
<dbReference type="GO" id="GO:0015847">
    <property type="term" value="P:putrescine transport"/>
    <property type="evidence" value="ECO:0007669"/>
    <property type="project" value="UniProtKB-ARBA"/>
</dbReference>
<evidence type="ECO:0000256" key="2">
    <source>
        <dbReference type="ARBA" id="ARBA00022741"/>
    </source>
</evidence>
<comment type="caution">
    <text evidence="8">The sequence shown here is derived from an EMBL/GenBank/DDBJ whole genome shotgun (WGS) entry which is preliminary data.</text>
</comment>
<dbReference type="InterPro" id="IPR005666">
    <property type="entry name" value="Sulph_transpt1"/>
</dbReference>
<keyword evidence="4" id="KW-1278">Translocase</keyword>
<evidence type="ECO:0000313" key="8">
    <source>
        <dbReference type="EMBL" id="MCB4821162.1"/>
    </source>
</evidence>
<dbReference type="RefSeq" id="WP_226605835.1">
    <property type="nucleotide sequence ID" value="NZ_JAJAQI010000006.1"/>
</dbReference>
<feature type="region of interest" description="Disordered" evidence="6">
    <location>
        <begin position="351"/>
        <end position="385"/>
    </location>
</feature>
<accession>A0A9X1IB53</accession>
<dbReference type="InterPro" id="IPR003439">
    <property type="entry name" value="ABC_transporter-like_ATP-bd"/>
</dbReference>
<keyword evidence="3 8" id="KW-0067">ATP-binding</keyword>
<dbReference type="InterPro" id="IPR017871">
    <property type="entry name" value="ABC_transporter-like_CS"/>
</dbReference>
<dbReference type="PROSITE" id="PS50893">
    <property type="entry name" value="ABC_TRANSPORTER_2"/>
    <property type="match status" value="1"/>
</dbReference>
<dbReference type="SUPFAM" id="SSF52540">
    <property type="entry name" value="P-loop containing nucleoside triphosphate hydrolases"/>
    <property type="match status" value="1"/>
</dbReference>
<keyword evidence="9" id="KW-1185">Reference proteome</keyword>
<dbReference type="GO" id="GO:0043190">
    <property type="term" value="C:ATP-binding cassette (ABC) transporter complex"/>
    <property type="evidence" value="ECO:0007669"/>
    <property type="project" value="InterPro"/>
</dbReference>
<dbReference type="PANTHER" id="PTHR42781:SF4">
    <property type="entry name" value="SPERMIDINE_PUTRESCINE IMPORT ATP-BINDING PROTEIN POTA"/>
    <property type="match status" value="1"/>
</dbReference>
<dbReference type="Gene3D" id="3.40.50.300">
    <property type="entry name" value="P-loop containing nucleotide triphosphate hydrolases"/>
    <property type="match status" value="1"/>
</dbReference>
<dbReference type="PANTHER" id="PTHR42781">
    <property type="entry name" value="SPERMIDINE/PUTRESCINE IMPORT ATP-BINDING PROTEIN POTA"/>
    <property type="match status" value="1"/>
</dbReference>
<evidence type="ECO:0000256" key="1">
    <source>
        <dbReference type="ARBA" id="ARBA00022448"/>
    </source>
</evidence>